<organism evidence="3 6">
    <name type="scientific">Adineta ricciae</name>
    <name type="common">Rotifer</name>
    <dbReference type="NCBI Taxonomy" id="249248"/>
    <lineage>
        <taxon>Eukaryota</taxon>
        <taxon>Metazoa</taxon>
        <taxon>Spiralia</taxon>
        <taxon>Gnathifera</taxon>
        <taxon>Rotifera</taxon>
        <taxon>Eurotatoria</taxon>
        <taxon>Bdelloidea</taxon>
        <taxon>Adinetida</taxon>
        <taxon>Adinetidae</taxon>
        <taxon>Adineta</taxon>
    </lineage>
</organism>
<accession>A0A813W658</accession>
<dbReference type="EMBL" id="CAJNOJ010000023">
    <property type="protein sequence ID" value="CAF0856248.1"/>
    <property type="molecule type" value="Genomic_DNA"/>
</dbReference>
<keyword evidence="5" id="KW-1185">Reference proteome</keyword>
<dbReference type="OrthoDB" id="10021393at2759"/>
<reference evidence="3" key="1">
    <citation type="submission" date="2021-02" db="EMBL/GenBank/DDBJ databases">
        <authorList>
            <person name="Nowell W R."/>
        </authorList>
    </citation>
    <scope>NUCLEOTIDE SEQUENCE</scope>
</reference>
<dbReference type="PANTHER" id="PTHR46785:SF1">
    <property type="entry name" value="VON WILLEBRAND FACTOR A DOMAIN-CONTAINING PROTEIN 3B"/>
    <property type="match status" value="1"/>
</dbReference>
<feature type="region of interest" description="Disordered" evidence="1">
    <location>
        <begin position="1262"/>
        <end position="1290"/>
    </location>
</feature>
<feature type="region of interest" description="Disordered" evidence="1">
    <location>
        <begin position="1331"/>
        <end position="1388"/>
    </location>
</feature>
<proteinExistence type="predicted"/>
<feature type="domain" description="VWFA" evidence="2">
    <location>
        <begin position="563"/>
        <end position="740"/>
    </location>
</feature>
<evidence type="ECO:0000313" key="4">
    <source>
        <dbReference type="EMBL" id="CAF1185252.1"/>
    </source>
</evidence>
<protein>
    <recommendedName>
        <fullName evidence="2">VWFA domain-containing protein</fullName>
    </recommendedName>
</protein>
<feature type="compositionally biased region" description="Pro residues" evidence="1">
    <location>
        <begin position="1267"/>
        <end position="1276"/>
    </location>
</feature>
<comment type="caution">
    <text evidence="3">The sequence shown here is derived from an EMBL/GenBank/DDBJ whole genome shotgun (WGS) entry which is preliminary data.</text>
</comment>
<feature type="compositionally biased region" description="Polar residues" evidence="1">
    <location>
        <begin position="1277"/>
        <end position="1286"/>
    </location>
</feature>
<evidence type="ECO:0000259" key="2">
    <source>
        <dbReference type="PROSITE" id="PS50234"/>
    </source>
</evidence>
<evidence type="ECO:0000313" key="3">
    <source>
        <dbReference type="EMBL" id="CAF0856248.1"/>
    </source>
</evidence>
<name>A0A813W658_ADIRI</name>
<dbReference type="InterPro" id="IPR002035">
    <property type="entry name" value="VWF_A"/>
</dbReference>
<feature type="region of interest" description="Disordered" evidence="1">
    <location>
        <begin position="803"/>
        <end position="828"/>
    </location>
</feature>
<dbReference type="SMART" id="SM00327">
    <property type="entry name" value="VWA"/>
    <property type="match status" value="1"/>
</dbReference>
<dbReference type="Pfam" id="PF13768">
    <property type="entry name" value="VWA_3"/>
    <property type="match status" value="2"/>
</dbReference>
<dbReference type="Proteomes" id="UP000663852">
    <property type="component" value="Unassembled WGS sequence"/>
</dbReference>
<dbReference type="PANTHER" id="PTHR46785">
    <property type="entry name" value="VON WILLEBRAND FACTOR A DOMAIN-CONTAINING PROTEIN 3B"/>
    <property type="match status" value="1"/>
</dbReference>
<dbReference type="Pfam" id="PF15057">
    <property type="entry name" value="DUF4537"/>
    <property type="match status" value="2"/>
</dbReference>
<evidence type="ECO:0000313" key="6">
    <source>
        <dbReference type="Proteomes" id="UP000663852"/>
    </source>
</evidence>
<dbReference type="InterPro" id="IPR032770">
    <property type="entry name" value="DUF4537"/>
</dbReference>
<dbReference type="PROSITE" id="PS50234">
    <property type="entry name" value="VWFA"/>
    <property type="match status" value="1"/>
</dbReference>
<sequence>MATIPKNRASFSAAPGALLSIPYSATPGEVKNFDLSLSSLDTTAITPEDPPYLSSQLTSAEWIQRYGLKSQKLTFDQILQQIGYKRLESFIPSIGKSVGAKYTGNEYREVQQDNGDHYILTCRPEKLREFKNHLVRMLSLLRKRLAFITSGSRRVFGMIGEPSVCFVCDCKTTDHKRFNQFQSTVTSLLKEQVSKIKRFNIIWVSNDKEDFQERPADVTSTTIDQAIDWITARSCARNKISISATCEAMLRAFANSVHSIYLITEGESSDSAREILRDNIVKARLSLNTPIPVHVVSLFCNNNDTETFLRSIAKTTNGNFISYKIHHERTDLRLSTNVSDPTGIKFQNNTLLIGTNTAASQPEQPIDLSLMYKEINQCHSVIDRIDKILQFVQNDDEKALQKYDATKLSSRASANTGGNNQQRSLVIQSSALFNSDENELSSSEWLKAYGIDAQKLDVASVLQPAAFRHCDGVITTLNPPPDAVGKYDKTPANAKSKLINAKYCDQFAHITYPDGTIRHVFVTTDMHRDYERRIQALLEKIKARLSWLRKGSRDLFGTIVEKNIYILIDTSVSMKNHLEFVKDKLRLLIKDQLFSKERINMVAFNSVTNPWRDRLTKITDSKTTTQLQTWIDELYAEGSTNTLAALRFALADTVTEAIYLLTDGRPDQSERHILSQVQYRQKVPIHTIAFNCQDQIANQFLIDLSKQTGGRFHSFNYGLGDEPSREIPESEDVIKLKQELARGEKELKHVADLRDECTGRAWSLTSIEAKYKIPQLSARPVSLPMRTQSSLDTASRSKIVSSMPHRLDRRKCSSALSSRKQKPKPGAKVIDRTSRVYYTPDQWLLPETEEYLRRNDKQHHHAPIVEHYETQLDKDNLSPSEPTEKMPTPYDEVKAYLKKNSLVNRGLTILDVLYPTSITIRQPTYVQVIDRHVLAKVWDDILPFTYGSHVNKLRLVNCYAVDLEKYESNLKEQIGDYYKFTSRFIWDHLSDDDKRTLAPSVYWITLTDEDQKGFAQQITADEYASQTALELFAWRQLSDDKQNSFLQKTPSYGDKTQVILKNALKNTNDESALEGVARMDTEIKRAVKFLQISTDLRQHQKRAEIESKSVVEQHPVVKTKPANHRHIGQRVLCRYDPDGYFYSGTLRAGLDGRLMVLFDMDIEQEAIGHILWPKNHSNNYSTLFLNDCVLVHQMRGDEEYWTPGLVMGLPGAFALPSNTYMIQAHDPMSKHIYAHRKDLVRITVALYQRSVLYLEHMYRRTGRRPAPVEPDTPPVQTPTDSQTQETPGDLLSKLEEKIERYNETYRTQYEQLLMMQEDHTGAIRILQEDVKKRPQSALVPAAKPKVERVVDPSPPPRPSKSRTSLKSKPKPEPVVVSPSPPPKSPRIENGTEVFAVWSEDDGLVYKSIVEQSVDEDHYHAVRDDLDGIDGTIARNDIFLREDRVLLKDRPEKSFAFIQYPDDSRHCFCPAVIRHQKGSETTVRFYDCLETDLDSKTKVIPINESQFEHYSKLRIGKEISLLNQVTVAFNNKTNTFMLGTIKERIGLGHTYTIEWHDGREGKQDDEFLFTGTFSRPDKHKKGDYVLAVNETNYVYEPARVISVSPDHKTVTVKYIDVQNEKEDSSRAETHISATATFIISKDHYNRILKLYRKK</sequence>
<dbReference type="InterPro" id="IPR036465">
    <property type="entry name" value="vWFA_dom_sf"/>
</dbReference>
<evidence type="ECO:0000256" key="1">
    <source>
        <dbReference type="SAM" id="MobiDB-lite"/>
    </source>
</evidence>
<evidence type="ECO:0000313" key="5">
    <source>
        <dbReference type="Proteomes" id="UP000663828"/>
    </source>
</evidence>
<dbReference type="CDD" id="cd00198">
    <property type="entry name" value="vWFA"/>
    <property type="match status" value="1"/>
</dbReference>
<gene>
    <name evidence="3" type="ORF">EDS130_LOCUS7572</name>
    <name evidence="4" type="ORF">XAT740_LOCUS22805</name>
</gene>
<dbReference type="EMBL" id="CAJNOR010001695">
    <property type="protein sequence ID" value="CAF1185252.1"/>
    <property type="molecule type" value="Genomic_DNA"/>
</dbReference>
<dbReference type="Proteomes" id="UP000663828">
    <property type="component" value="Unassembled WGS sequence"/>
</dbReference>
<dbReference type="SUPFAM" id="SSF53300">
    <property type="entry name" value="vWA-like"/>
    <property type="match status" value="2"/>
</dbReference>
<dbReference type="Gene3D" id="3.40.50.410">
    <property type="entry name" value="von Willebrand factor, type A domain"/>
    <property type="match status" value="2"/>
</dbReference>
<feature type="compositionally biased region" description="Basic residues" evidence="1">
    <location>
        <begin position="1359"/>
        <end position="1368"/>
    </location>
</feature>